<dbReference type="EMBL" id="QUNR01000001">
    <property type="protein sequence ID" value="REH40466.1"/>
    <property type="molecule type" value="Genomic_DNA"/>
</dbReference>
<keyword evidence="12 14" id="KW-0472">Membrane</keyword>
<keyword evidence="11 14" id="KW-1133">Transmembrane helix</keyword>
<dbReference type="Gene3D" id="3.30.1390.30">
    <property type="entry name" value="Penicillin-binding protein 2a, domain 3"/>
    <property type="match status" value="1"/>
</dbReference>
<proteinExistence type="inferred from homology"/>
<evidence type="ECO:0000256" key="3">
    <source>
        <dbReference type="ARBA" id="ARBA00022475"/>
    </source>
</evidence>
<keyword evidence="10 14" id="KW-0573">Peptidoglycan synthesis</keyword>
<comment type="catalytic activity">
    <reaction evidence="14">
        <text>Preferential cleavage: (Ac)2-L-Lys-D-Ala-|-D-Ala. Also transpeptidation of peptidyl-alanyl moieties that are N-acyl substituents of D-alanine.</text>
        <dbReference type="EC" id="3.4.16.4"/>
    </reaction>
</comment>
<evidence type="ECO:0000313" key="18">
    <source>
        <dbReference type="Proteomes" id="UP000256774"/>
    </source>
</evidence>
<protein>
    <recommendedName>
        <fullName evidence="14">Peptidoglycan D,D-transpeptidase MrdA</fullName>
        <ecNumber evidence="14">3.4.16.4</ecNumber>
    </recommendedName>
    <alternativeName>
        <fullName evidence="14">Penicillin-binding protein 2</fullName>
        <shortName evidence="14">PBP-2</shortName>
    </alternativeName>
</protein>
<dbReference type="RefSeq" id="WP_116207499.1">
    <property type="nucleotide sequence ID" value="NZ_QUNR01000001.1"/>
</dbReference>
<comment type="function">
    <text evidence="14">Catalyzes cross-linking of the peptidoglycan cell wall.</text>
</comment>
<dbReference type="InterPro" id="IPR005311">
    <property type="entry name" value="PBP_dimer"/>
</dbReference>
<evidence type="ECO:0000256" key="11">
    <source>
        <dbReference type="ARBA" id="ARBA00022989"/>
    </source>
</evidence>
<evidence type="ECO:0000256" key="8">
    <source>
        <dbReference type="ARBA" id="ARBA00022801"/>
    </source>
</evidence>
<dbReference type="Pfam" id="PF00905">
    <property type="entry name" value="Transpeptidase"/>
    <property type="match status" value="1"/>
</dbReference>
<keyword evidence="9 14" id="KW-0133">Cell shape</keyword>
<evidence type="ECO:0000256" key="13">
    <source>
        <dbReference type="ARBA" id="ARBA00023316"/>
    </source>
</evidence>
<feature type="domain" description="Penicillin-binding protein dimerisation" evidence="16">
    <location>
        <begin position="71"/>
        <end position="242"/>
    </location>
</feature>
<dbReference type="InterPro" id="IPR036138">
    <property type="entry name" value="PBP_dimer_sf"/>
</dbReference>
<comment type="similarity">
    <text evidence="14">Belongs to the transpeptidase family. MrdA subfamily.</text>
</comment>
<dbReference type="OrthoDB" id="9766847at2"/>
<feature type="domain" description="Penicillin-binding protein transpeptidase" evidence="15">
    <location>
        <begin position="274"/>
        <end position="612"/>
    </location>
</feature>
<dbReference type="GO" id="GO:0071972">
    <property type="term" value="F:peptidoglycan L,D-transpeptidase activity"/>
    <property type="evidence" value="ECO:0007669"/>
    <property type="project" value="TreeGrafter"/>
</dbReference>
<keyword evidence="13 14" id="KW-0961">Cell wall biogenesis/degradation</keyword>
<dbReference type="GO" id="GO:0009252">
    <property type="term" value="P:peptidoglycan biosynthetic process"/>
    <property type="evidence" value="ECO:0007669"/>
    <property type="project" value="UniProtKB-UniRule"/>
</dbReference>
<dbReference type="Gene3D" id="3.90.1310.10">
    <property type="entry name" value="Penicillin-binding protein 2a (Domain 2)"/>
    <property type="match status" value="1"/>
</dbReference>
<feature type="binding site" evidence="14">
    <location>
        <position position="378"/>
    </location>
    <ligand>
        <name>Zn(2+)</name>
        <dbReference type="ChEBI" id="CHEBI:29105"/>
    </ligand>
</feature>
<keyword evidence="7 14" id="KW-0812">Transmembrane</keyword>
<dbReference type="GO" id="GO:0071555">
    <property type="term" value="P:cell wall organization"/>
    <property type="evidence" value="ECO:0007669"/>
    <property type="project" value="UniProtKB-KW"/>
</dbReference>
<comment type="cofactor">
    <cofactor evidence="14">
        <name>Zn(2+)</name>
        <dbReference type="ChEBI" id="CHEBI:29105"/>
    </cofactor>
    <text evidence="14">Binds one Zn(2+) ion per subunit.</text>
</comment>
<keyword evidence="14" id="KW-0862">Zinc</keyword>
<dbReference type="AlphaFoldDB" id="A0A3E0H9T2"/>
<evidence type="ECO:0000256" key="9">
    <source>
        <dbReference type="ARBA" id="ARBA00022960"/>
    </source>
</evidence>
<feature type="binding site" evidence="14">
    <location>
        <position position="391"/>
    </location>
    <ligand>
        <name>Zn(2+)</name>
        <dbReference type="ChEBI" id="CHEBI:29105"/>
    </ligand>
</feature>
<dbReference type="InterPro" id="IPR012338">
    <property type="entry name" value="Beta-lactam/transpept-like"/>
</dbReference>
<comment type="pathway">
    <text evidence="14">Cell wall biogenesis; peptidoglycan biosynthesis.</text>
</comment>
<organism evidence="17 18">
    <name type="scientific">Paraperlucidibaca baekdonensis</name>
    <dbReference type="NCBI Taxonomy" id="748120"/>
    <lineage>
        <taxon>Bacteria</taxon>
        <taxon>Pseudomonadati</taxon>
        <taxon>Pseudomonadota</taxon>
        <taxon>Gammaproteobacteria</taxon>
        <taxon>Moraxellales</taxon>
        <taxon>Moraxellaceae</taxon>
        <taxon>Paraperlucidibaca</taxon>
    </lineage>
</organism>
<keyword evidence="5 14" id="KW-0121">Carboxypeptidase</keyword>
<evidence type="ECO:0000256" key="6">
    <source>
        <dbReference type="ARBA" id="ARBA00022670"/>
    </source>
</evidence>
<feature type="transmembrane region" description="Helical" evidence="14">
    <location>
        <begin position="28"/>
        <end position="48"/>
    </location>
</feature>
<dbReference type="GO" id="GO:0008270">
    <property type="term" value="F:zinc ion binding"/>
    <property type="evidence" value="ECO:0007669"/>
    <property type="project" value="UniProtKB-UniRule"/>
</dbReference>
<feature type="active site" description="Acyl-ester intermediate" evidence="14">
    <location>
        <position position="333"/>
    </location>
</feature>
<dbReference type="GO" id="GO:0008658">
    <property type="term" value="F:penicillin binding"/>
    <property type="evidence" value="ECO:0007669"/>
    <property type="project" value="UniProtKB-UniRule"/>
</dbReference>
<keyword evidence="3 14" id="KW-1003">Cell membrane</keyword>
<sequence length="634" mass="71113">MKPDQNAPRDRMTMKNKLSEVSLFKQRAAFAGGFIVFAFSLLIIRYGWLQLMQHEVYATQSENNRIHLEAIAPPRGFIYDRNGVLLADNRPTFALVVNRQQAGDLDEMIRQLTPIINLMPEEVERFKKRLRVSRRYESVPIRSRMSEEDLASFSERRYLFPGVSAENDISRYYPQGELFAHVLGYVARISEKEQKSLDSAAYAGTNLIGKLGIERYYESALHGRVGYQHVETNAFGRQIRVLKRTPPERGTDLTLSLDIQLQQIAHEQLAGRRGAIVALDPRDGAVLAFVSNPGFDPNLFVGGIPSSLYNGLRDHLDRPLYNRALQGVYPPGSTIKPFEGLGGIHYGLVDWDYRISDPGYFMLPGVNHRFRDWKKQGHGIVNLTSAIEESCDTYFYQLSDRMGVDRFHDWMAEFGFGKDTGIDLVNEKTGTLPSVAWKRQRLNAPWYRGEMMSVGIGQGYFTATPLQIALATAIVANRGHKIRPHLLLSSSDPLVKAELPAPEPIAFNGTPEDWDKMHFAMREVVHGAHGTAGRLRIGLEGYDIAGKTGTAQVKGIKQGETYDESKLDERHYDHAWFMGFAPVDDPVIAVAVLVENGKHGSSTAAPIARSLFDYEINRVMAAPPVLDTDEDSGE</sequence>
<dbReference type="InterPro" id="IPR001460">
    <property type="entry name" value="PCN-bd_Tpept"/>
</dbReference>
<keyword evidence="18" id="KW-1185">Reference proteome</keyword>
<evidence type="ECO:0000256" key="10">
    <source>
        <dbReference type="ARBA" id="ARBA00022984"/>
    </source>
</evidence>
<dbReference type="EC" id="3.4.16.4" evidence="14"/>
<keyword evidence="8 14" id="KW-0378">Hydrolase</keyword>
<dbReference type="PANTHER" id="PTHR30627:SF2">
    <property type="entry name" value="PEPTIDOGLYCAN D,D-TRANSPEPTIDASE MRDA"/>
    <property type="match status" value="1"/>
</dbReference>
<dbReference type="Pfam" id="PF03717">
    <property type="entry name" value="PBP_dimer"/>
    <property type="match status" value="1"/>
</dbReference>
<name>A0A3E0H9T2_9GAMM</name>
<dbReference type="Proteomes" id="UP000256774">
    <property type="component" value="Unassembled WGS sequence"/>
</dbReference>
<evidence type="ECO:0000259" key="15">
    <source>
        <dbReference type="Pfam" id="PF00905"/>
    </source>
</evidence>
<dbReference type="Gene3D" id="3.40.710.10">
    <property type="entry name" value="DD-peptidase/beta-lactamase superfamily"/>
    <property type="match status" value="1"/>
</dbReference>
<gene>
    <name evidence="14" type="primary">mrdA</name>
    <name evidence="17" type="ORF">DFR26_0667</name>
</gene>
<evidence type="ECO:0000256" key="2">
    <source>
        <dbReference type="ARBA" id="ARBA00004236"/>
    </source>
</evidence>
<accession>A0A3E0H9T2</accession>
<evidence type="ECO:0000256" key="1">
    <source>
        <dbReference type="ARBA" id="ARBA00004167"/>
    </source>
</evidence>
<evidence type="ECO:0000313" key="17">
    <source>
        <dbReference type="EMBL" id="REH40466.1"/>
    </source>
</evidence>
<dbReference type="GO" id="GO:0005886">
    <property type="term" value="C:plasma membrane"/>
    <property type="evidence" value="ECO:0007669"/>
    <property type="project" value="UniProtKB-SubCell"/>
</dbReference>
<evidence type="ECO:0000256" key="14">
    <source>
        <dbReference type="HAMAP-Rule" id="MF_02081"/>
    </source>
</evidence>
<dbReference type="GO" id="GO:0009002">
    <property type="term" value="F:serine-type D-Ala-D-Ala carboxypeptidase activity"/>
    <property type="evidence" value="ECO:0007669"/>
    <property type="project" value="UniProtKB-UniRule"/>
</dbReference>
<dbReference type="SUPFAM" id="SSF56519">
    <property type="entry name" value="Penicillin binding protein dimerisation domain"/>
    <property type="match status" value="1"/>
</dbReference>
<evidence type="ECO:0000259" key="16">
    <source>
        <dbReference type="Pfam" id="PF03717"/>
    </source>
</evidence>
<comment type="subcellular location">
    <subcellularLocation>
        <location evidence="14">Cell inner membrane</location>
        <topology evidence="14">Single-pass membrane protein</topology>
    </subcellularLocation>
    <subcellularLocation>
        <location evidence="2">Cell membrane</location>
    </subcellularLocation>
    <subcellularLocation>
        <location evidence="1">Membrane</location>
        <topology evidence="1">Single-pass membrane protein</topology>
    </subcellularLocation>
</comment>
<dbReference type="SUPFAM" id="SSF56601">
    <property type="entry name" value="beta-lactamase/transpeptidase-like"/>
    <property type="match status" value="1"/>
</dbReference>
<keyword evidence="14" id="KW-0479">Metal-binding</keyword>
<reference evidence="17 18" key="1">
    <citation type="submission" date="2018-08" db="EMBL/GenBank/DDBJ databases">
        <title>Genomic Encyclopedia of Type Strains, Phase IV (KMG-IV): sequencing the most valuable type-strain genomes for metagenomic binning, comparative biology and taxonomic classification.</title>
        <authorList>
            <person name="Goeker M."/>
        </authorList>
    </citation>
    <scope>NUCLEOTIDE SEQUENCE [LARGE SCALE GENOMIC DNA]</scope>
    <source>
        <strain evidence="17 18">DSM 26022</strain>
    </source>
</reference>
<evidence type="ECO:0000256" key="7">
    <source>
        <dbReference type="ARBA" id="ARBA00022692"/>
    </source>
</evidence>
<feature type="binding site" evidence="14">
    <location>
        <position position="357"/>
    </location>
    <ligand>
        <name>Zn(2+)</name>
        <dbReference type="ChEBI" id="CHEBI:29105"/>
    </ligand>
</feature>
<evidence type="ECO:0000256" key="4">
    <source>
        <dbReference type="ARBA" id="ARBA00022519"/>
    </source>
</evidence>
<dbReference type="InterPro" id="IPR050515">
    <property type="entry name" value="Beta-lactam/transpept"/>
</dbReference>
<dbReference type="InterPro" id="IPR017790">
    <property type="entry name" value="Penicillin-binding_protein_2"/>
</dbReference>
<dbReference type="NCBIfam" id="TIGR03423">
    <property type="entry name" value="pbp2_mrdA"/>
    <property type="match status" value="1"/>
</dbReference>
<dbReference type="GO" id="GO:0008360">
    <property type="term" value="P:regulation of cell shape"/>
    <property type="evidence" value="ECO:0007669"/>
    <property type="project" value="UniProtKB-KW"/>
</dbReference>
<keyword evidence="6 14" id="KW-0645">Protease</keyword>
<dbReference type="UniPathway" id="UPA00219"/>
<evidence type="ECO:0000256" key="12">
    <source>
        <dbReference type="ARBA" id="ARBA00023136"/>
    </source>
</evidence>
<feature type="binding site" evidence="14">
    <location>
        <position position="372"/>
    </location>
    <ligand>
        <name>Zn(2+)</name>
        <dbReference type="ChEBI" id="CHEBI:29105"/>
    </ligand>
</feature>
<dbReference type="HAMAP" id="MF_02081">
    <property type="entry name" value="MrdA_transpept"/>
    <property type="match status" value="1"/>
</dbReference>
<evidence type="ECO:0000256" key="5">
    <source>
        <dbReference type="ARBA" id="ARBA00022645"/>
    </source>
</evidence>
<comment type="caution">
    <text evidence="17">The sequence shown here is derived from an EMBL/GenBank/DDBJ whole genome shotgun (WGS) entry which is preliminary data.</text>
</comment>
<dbReference type="PANTHER" id="PTHR30627">
    <property type="entry name" value="PEPTIDOGLYCAN D,D-TRANSPEPTIDASE"/>
    <property type="match status" value="1"/>
</dbReference>
<keyword evidence="4 14" id="KW-0997">Cell inner membrane</keyword>
<dbReference type="GO" id="GO:0006508">
    <property type="term" value="P:proteolysis"/>
    <property type="evidence" value="ECO:0007669"/>
    <property type="project" value="UniProtKB-KW"/>
</dbReference>